<dbReference type="PANTHER" id="PTHR37721:SF1">
    <property type="entry name" value="OS05G0464200 PROTEIN"/>
    <property type="match status" value="1"/>
</dbReference>
<gene>
    <name evidence="2" type="ORF">EJD97_003769</name>
</gene>
<evidence type="ECO:0000313" key="2">
    <source>
        <dbReference type="EMBL" id="TMW98628.1"/>
    </source>
</evidence>
<dbReference type="EMBL" id="RXGB01001511">
    <property type="protein sequence ID" value="TMW98628.1"/>
    <property type="molecule type" value="Genomic_DNA"/>
</dbReference>
<feature type="compositionally biased region" description="Pro residues" evidence="1">
    <location>
        <begin position="72"/>
        <end position="83"/>
    </location>
</feature>
<sequence length="83" mass="8516">MAAANIPNSEQKPKNRGFIQKRGQIKAQIFESLVETITSVFSPKILFGGGDDGGADESDGNSTVGNSVGSISPPPPPPPPPTA</sequence>
<feature type="region of interest" description="Disordered" evidence="1">
    <location>
        <begin position="1"/>
        <end position="20"/>
    </location>
</feature>
<comment type="caution">
    <text evidence="2">The sequence shown here is derived from an EMBL/GenBank/DDBJ whole genome shotgun (WGS) entry which is preliminary data.</text>
</comment>
<organism evidence="2">
    <name type="scientific">Solanum chilense</name>
    <name type="common">Tomato</name>
    <name type="synonym">Lycopersicon chilense</name>
    <dbReference type="NCBI Taxonomy" id="4083"/>
    <lineage>
        <taxon>Eukaryota</taxon>
        <taxon>Viridiplantae</taxon>
        <taxon>Streptophyta</taxon>
        <taxon>Embryophyta</taxon>
        <taxon>Tracheophyta</taxon>
        <taxon>Spermatophyta</taxon>
        <taxon>Magnoliopsida</taxon>
        <taxon>eudicotyledons</taxon>
        <taxon>Gunneridae</taxon>
        <taxon>Pentapetalae</taxon>
        <taxon>asterids</taxon>
        <taxon>lamiids</taxon>
        <taxon>Solanales</taxon>
        <taxon>Solanaceae</taxon>
        <taxon>Solanoideae</taxon>
        <taxon>Solaneae</taxon>
        <taxon>Solanum</taxon>
        <taxon>Solanum subgen. Lycopersicon</taxon>
    </lineage>
</organism>
<accession>A0A6N2BXK8</accession>
<proteinExistence type="predicted"/>
<feature type="compositionally biased region" description="Polar residues" evidence="1">
    <location>
        <begin position="61"/>
        <end position="70"/>
    </location>
</feature>
<name>A0A6N2BXK8_SOLCI</name>
<reference evidence="2" key="1">
    <citation type="submission" date="2019-05" db="EMBL/GenBank/DDBJ databases">
        <title>The de novo reference genome and transcriptome assemblies of the wild tomato species Solanum chilense.</title>
        <authorList>
            <person name="Stam R."/>
            <person name="Nosenko T."/>
            <person name="Hoerger A.C."/>
            <person name="Stephan W."/>
            <person name="Seidel M.A."/>
            <person name="Kuhn J.M.M."/>
            <person name="Haberer G."/>
            <person name="Tellier A."/>
        </authorList>
    </citation>
    <scope>NUCLEOTIDE SEQUENCE</scope>
    <source>
        <tissue evidence="2">Mature leaves</tissue>
    </source>
</reference>
<dbReference type="AlphaFoldDB" id="A0A6N2BXK8"/>
<feature type="compositionally biased region" description="Polar residues" evidence="1">
    <location>
        <begin position="1"/>
        <end position="10"/>
    </location>
</feature>
<protein>
    <submittedName>
        <fullName evidence="2">Uncharacterized protein</fullName>
    </submittedName>
</protein>
<dbReference type="PANTHER" id="PTHR37721">
    <property type="entry name" value="OS05G0464200 PROTEIN"/>
    <property type="match status" value="1"/>
</dbReference>
<feature type="region of interest" description="Disordered" evidence="1">
    <location>
        <begin position="44"/>
        <end position="83"/>
    </location>
</feature>
<evidence type="ECO:0000256" key="1">
    <source>
        <dbReference type="SAM" id="MobiDB-lite"/>
    </source>
</evidence>